<dbReference type="InterPro" id="IPR050463">
    <property type="entry name" value="Gfo/Idh/MocA_oxidrdct_glycsds"/>
</dbReference>
<dbReference type="SUPFAM" id="SSF55347">
    <property type="entry name" value="Glyceraldehyde-3-phosphate dehydrogenase-like, C-terminal domain"/>
    <property type="match status" value="1"/>
</dbReference>
<dbReference type="SUPFAM" id="SSF51735">
    <property type="entry name" value="NAD(P)-binding Rossmann-fold domains"/>
    <property type="match status" value="1"/>
</dbReference>
<dbReference type="GO" id="GO:0000166">
    <property type="term" value="F:nucleotide binding"/>
    <property type="evidence" value="ECO:0007669"/>
    <property type="project" value="InterPro"/>
</dbReference>
<feature type="signal peptide" evidence="1">
    <location>
        <begin position="1"/>
        <end position="35"/>
    </location>
</feature>
<feature type="domain" description="Gfo/Idh/MocA-like oxidoreductase N-terminal" evidence="2">
    <location>
        <begin position="44"/>
        <end position="166"/>
    </location>
</feature>
<feature type="domain" description="Gfo/Idh/MocA-like oxidoreductase bacterial type C-terminal" evidence="3">
    <location>
        <begin position="239"/>
        <end position="471"/>
    </location>
</feature>
<evidence type="ECO:0000313" key="4">
    <source>
        <dbReference type="EMBL" id="XBH15977.1"/>
    </source>
</evidence>
<evidence type="ECO:0000259" key="3">
    <source>
        <dbReference type="Pfam" id="PF19051"/>
    </source>
</evidence>
<protein>
    <submittedName>
        <fullName evidence="4">Gfo/Idh/MocA family oxidoreductase</fullName>
    </submittedName>
</protein>
<dbReference type="InterPro" id="IPR043906">
    <property type="entry name" value="Gfo/Idh/MocA_OxRdtase_bact_C"/>
</dbReference>
<dbReference type="InterPro" id="IPR006311">
    <property type="entry name" value="TAT_signal"/>
</dbReference>
<keyword evidence="1" id="KW-0732">Signal</keyword>
<evidence type="ECO:0000256" key="1">
    <source>
        <dbReference type="SAM" id="SignalP"/>
    </source>
</evidence>
<dbReference type="Gene3D" id="3.40.50.720">
    <property type="entry name" value="NAD(P)-binding Rossmann-like Domain"/>
    <property type="match status" value="1"/>
</dbReference>
<dbReference type="AlphaFoldDB" id="A0AAU7DFP5"/>
<gene>
    <name evidence="4" type="ORF">P8935_15535</name>
</gene>
<dbReference type="Pfam" id="PF01408">
    <property type="entry name" value="GFO_IDH_MocA"/>
    <property type="match status" value="1"/>
</dbReference>
<sequence length="473" mass="52290">MTPPFFARSSAITRRTFIQSAAAAAALSASPFARARRVPAHERITIGVIGWGMMGPANTKSFLGFDDCQVVAACDIEKNHLQAAVDTVNTHYGNKDCAAIHDYHEMLARNDIDAIMIAIPDHWHAIVATEAAARKKDIYGEKPLARTIAEQQAIVQAVHKNNIIWQTGSWQRSLPQFHKAAEIVRNGLIGNVTHVEVGLPGAPHDFPHSVPALMNKLSTLPGKIQDPSQILPNTPAWDLAVTPPPPDLDYETWIGPSRMEPYIEARVYQNWRWNYNTGGGQLLDWIGHHGDIAHWGLGFDLSGPSEVQGFGEFPPANAVWNVALKYSVECTYRKEVTGYPNDVSLTIGGGSPAISMGTKWIGTDGWVWVDRSGFDASNPEWVKMDSLPDAQRKIPLYESSEHRRNFLDSVKSRKPTITPVDVAHHSTLPGHLGVISMLVGRKLQWDVKQEKILNDPEATALMTRSYRAPYKLG</sequence>
<organism evidence="4">
    <name type="scientific">Telmatobacter sp. DSM 110680</name>
    <dbReference type="NCBI Taxonomy" id="3036704"/>
    <lineage>
        <taxon>Bacteria</taxon>
        <taxon>Pseudomonadati</taxon>
        <taxon>Acidobacteriota</taxon>
        <taxon>Terriglobia</taxon>
        <taxon>Terriglobales</taxon>
        <taxon>Acidobacteriaceae</taxon>
        <taxon>Telmatobacter</taxon>
    </lineage>
</organism>
<dbReference type="EMBL" id="CP121196">
    <property type="protein sequence ID" value="XBH15977.1"/>
    <property type="molecule type" value="Genomic_DNA"/>
</dbReference>
<name>A0AAU7DFP5_9BACT</name>
<dbReference type="InterPro" id="IPR000683">
    <property type="entry name" value="Gfo/Idh/MocA-like_OxRdtase_N"/>
</dbReference>
<feature type="chain" id="PRO_5043515203" evidence="1">
    <location>
        <begin position="36"/>
        <end position="473"/>
    </location>
</feature>
<dbReference type="PANTHER" id="PTHR43818">
    <property type="entry name" value="BCDNA.GH03377"/>
    <property type="match status" value="1"/>
</dbReference>
<dbReference type="InterPro" id="IPR036291">
    <property type="entry name" value="NAD(P)-bd_dom_sf"/>
</dbReference>
<proteinExistence type="predicted"/>
<accession>A0AAU7DFP5</accession>
<evidence type="ECO:0000259" key="2">
    <source>
        <dbReference type="Pfam" id="PF01408"/>
    </source>
</evidence>
<reference evidence="4" key="1">
    <citation type="submission" date="2023-03" db="EMBL/GenBank/DDBJ databases">
        <title>Edaphobacter sp.</title>
        <authorList>
            <person name="Huber K.J."/>
            <person name="Papendorf J."/>
            <person name="Pilke C."/>
            <person name="Bunk B."/>
            <person name="Sproeer C."/>
            <person name="Pester M."/>
        </authorList>
    </citation>
    <scope>NUCLEOTIDE SEQUENCE</scope>
    <source>
        <strain evidence="4">DSM 110680</strain>
    </source>
</reference>
<dbReference type="RefSeq" id="WP_348261207.1">
    <property type="nucleotide sequence ID" value="NZ_CP121196.1"/>
</dbReference>
<dbReference type="PROSITE" id="PS51318">
    <property type="entry name" value="TAT"/>
    <property type="match status" value="1"/>
</dbReference>
<dbReference type="PANTHER" id="PTHR43818:SF5">
    <property type="entry name" value="OXIDOREDUCTASE FAMILY PROTEIN"/>
    <property type="match status" value="1"/>
</dbReference>
<dbReference type="Gene3D" id="3.30.360.10">
    <property type="entry name" value="Dihydrodipicolinate Reductase, domain 2"/>
    <property type="match status" value="1"/>
</dbReference>
<dbReference type="Pfam" id="PF19051">
    <property type="entry name" value="GFO_IDH_MocA_C2"/>
    <property type="match status" value="1"/>
</dbReference>